<accession>A0A1S7LLU5</accession>
<organism evidence="1">
    <name type="scientific">Magnetococcus massalia (strain MO-1)</name>
    <dbReference type="NCBI Taxonomy" id="451514"/>
    <lineage>
        <taxon>Bacteria</taxon>
        <taxon>Pseudomonadati</taxon>
        <taxon>Pseudomonadota</taxon>
        <taxon>Magnetococcia</taxon>
        <taxon>Magnetococcales</taxon>
        <taxon>Magnetococcaceae</taxon>
        <taxon>Magnetococcus</taxon>
    </lineage>
</organism>
<proteinExistence type="predicted"/>
<gene>
    <name evidence="1" type="ORF">MAGMO_2667</name>
</gene>
<dbReference type="AlphaFoldDB" id="A0A1S7LLU5"/>
<protein>
    <submittedName>
        <fullName evidence="1">Uncharacterized protein</fullName>
    </submittedName>
</protein>
<dbReference type="EMBL" id="LO017727">
    <property type="protein sequence ID" value="CRH06821.1"/>
    <property type="molecule type" value="Genomic_DNA"/>
</dbReference>
<sequence length="196" mass="22318">MSESQVDVEDKSKIGHHSPEWKKMIFLMGIPLLILAVNFWRMQTPDPDELVDLFSENPAGFNAAVAAVGPNPPFVFLSIKSFDKTSDKKGLRPLIKKGYFTKEIWKAWRMRLKALGVKGLRVVDFPDGRRHTLFYVDGHKRVGGLGVYGYVHLKDDLEMARMLFGKQQITLTPIQGPWFVFKGEPDTKTNVPLQPY</sequence>
<evidence type="ECO:0000313" key="1">
    <source>
        <dbReference type="EMBL" id="CRH06821.1"/>
    </source>
</evidence>
<reference evidence="1" key="1">
    <citation type="submission" date="2015-04" db="EMBL/GenBank/DDBJ databases">
        <authorList>
            <person name="Syromyatnikov M.Y."/>
            <person name="Popov V.N."/>
        </authorList>
    </citation>
    <scope>NUCLEOTIDE SEQUENCE</scope>
    <source>
        <strain evidence="1">MO-1</strain>
    </source>
</reference>
<name>A0A1S7LLU5_MAGMO</name>